<keyword evidence="2" id="KW-0812">Transmembrane</keyword>
<dbReference type="InterPro" id="IPR012902">
    <property type="entry name" value="N_methyl_site"/>
</dbReference>
<dbReference type="Proteomes" id="UP000830055">
    <property type="component" value="Chromosome"/>
</dbReference>
<evidence type="ECO:0000313" key="3">
    <source>
        <dbReference type="EMBL" id="BDD86906.1"/>
    </source>
</evidence>
<sequence length="137" mass="14896">MSSRGFSLLEVVIALGIFSIGITALYSMQTQSITQNTGSNRITTASNWAAKKVEELLTLSYQDLTDNDDDGEAGLADDTPETADGSDTSPDGVYTIMWNVAEDLPMYRTKTIRVIVTSLQPGTGNPVDLEYTKHQDI</sequence>
<dbReference type="Pfam" id="PF07963">
    <property type="entry name" value="N_methyl"/>
    <property type="match status" value="1"/>
</dbReference>
<dbReference type="RefSeq" id="WP_284153971.1">
    <property type="nucleotide sequence ID" value="NZ_AP025516.1"/>
</dbReference>
<evidence type="ECO:0000256" key="1">
    <source>
        <dbReference type="SAM" id="MobiDB-lite"/>
    </source>
</evidence>
<organism evidence="3 4">
    <name type="scientific">Desulfofustis limnaeus</name>
    <dbReference type="NCBI Taxonomy" id="2740163"/>
    <lineage>
        <taxon>Bacteria</taxon>
        <taxon>Pseudomonadati</taxon>
        <taxon>Thermodesulfobacteriota</taxon>
        <taxon>Desulfobulbia</taxon>
        <taxon>Desulfobulbales</taxon>
        <taxon>Desulfocapsaceae</taxon>
        <taxon>Desulfofustis</taxon>
    </lineage>
</organism>
<evidence type="ECO:0000256" key="2">
    <source>
        <dbReference type="SAM" id="Phobius"/>
    </source>
</evidence>
<dbReference type="EMBL" id="AP025516">
    <property type="protein sequence ID" value="BDD86906.1"/>
    <property type="molecule type" value="Genomic_DNA"/>
</dbReference>
<evidence type="ECO:0008006" key="5">
    <source>
        <dbReference type="Google" id="ProtNLM"/>
    </source>
</evidence>
<feature type="region of interest" description="Disordered" evidence="1">
    <location>
        <begin position="64"/>
        <end position="90"/>
    </location>
</feature>
<keyword evidence="2" id="KW-0472">Membrane</keyword>
<reference evidence="3 4" key="1">
    <citation type="submission" date="2022-01" db="EMBL/GenBank/DDBJ databases">
        <title>Desulfofustis limnae sp. nov., a novel mesophilic sulfate-reducing bacterium isolated from marsh soil.</title>
        <authorList>
            <person name="Watanabe M."/>
            <person name="Takahashi A."/>
            <person name="Kojima H."/>
            <person name="Fukui M."/>
        </authorList>
    </citation>
    <scope>NUCLEOTIDE SEQUENCE [LARGE SCALE GENOMIC DNA]</scope>
    <source>
        <strain evidence="3 4">PPLL</strain>
    </source>
</reference>
<feature type="transmembrane region" description="Helical" evidence="2">
    <location>
        <begin position="6"/>
        <end position="26"/>
    </location>
</feature>
<keyword evidence="2" id="KW-1133">Transmembrane helix</keyword>
<accession>A0ABM7W7D5</accession>
<keyword evidence="4" id="KW-1185">Reference proteome</keyword>
<proteinExistence type="predicted"/>
<protein>
    <recommendedName>
        <fullName evidence="5">Prepilin-type N-terminal cleavage/methylation domain-containing protein</fullName>
    </recommendedName>
</protein>
<evidence type="ECO:0000313" key="4">
    <source>
        <dbReference type="Proteomes" id="UP000830055"/>
    </source>
</evidence>
<dbReference type="NCBIfam" id="TIGR02532">
    <property type="entry name" value="IV_pilin_GFxxxE"/>
    <property type="match status" value="1"/>
</dbReference>
<gene>
    <name evidence="3" type="ORF">DPPLL_12710</name>
</gene>
<name>A0ABM7W7D5_9BACT</name>